<keyword evidence="1" id="KW-1133">Transmembrane helix</keyword>
<name>A0ABR4YJ61_9BACT</name>
<keyword evidence="1" id="KW-0812">Transmembrane</keyword>
<proteinExistence type="predicted"/>
<dbReference type="RefSeq" id="WP_035472872.1">
    <property type="nucleotide sequence ID" value="NZ_JRGF01000005.1"/>
</dbReference>
<keyword evidence="1" id="KW-0472">Membrane</keyword>
<feature type="transmembrane region" description="Helical" evidence="1">
    <location>
        <begin position="6"/>
        <end position="28"/>
    </location>
</feature>
<comment type="caution">
    <text evidence="2">The sequence shown here is derived from an EMBL/GenBank/DDBJ whole genome shotgun (WGS) entry which is preliminary data.</text>
</comment>
<sequence length="88" mass="9492">MSNTLIVILIAVGLVAFFVVGMSLTLIFKGHNIQSEISENENMRARGIKCVIQETRELDGLDSSSCDIACGGDCGSCSPERKREAADR</sequence>
<evidence type="ECO:0000313" key="3">
    <source>
        <dbReference type="Proteomes" id="UP000030889"/>
    </source>
</evidence>
<protein>
    <submittedName>
        <fullName evidence="2">Uncharacterized protein</fullName>
    </submittedName>
</protein>
<dbReference type="Proteomes" id="UP000030889">
    <property type="component" value="Unassembled WGS sequence"/>
</dbReference>
<dbReference type="EMBL" id="JRGF01000005">
    <property type="protein sequence ID" value="KHE42291.1"/>
    <property type="molecule type" value="Genomic_DNA"/>
</dbReference>
<accession>A0ABR4YJ61</accession>
<evidence type="ECO:0000313" key="2">
    <source>
        <dbReference type="EMBL" id="KHE42291.1"/>
    </source>
</evidence>
<organism evidence="2 3">
    <name type="scientific">Alistipes inops</name>
    <dbReference type="NCBI Taxonomy" id="1501391"/>
    <lineage>
        <taxon>Bacteria</taxon>
        <taxon>Pseudomonadati</taxon>
        <taxon>Bacteroidota</taxon>
        <taxon>Bacteroidia</taxon>
        <taxon>Bacteroidales</taxon>
        <taxon>Rikenellaceae</taxon>
        <taxon>Alistipes</taxon>
    </lineage>
</organism>
<reference evidence="2 3" key="1">
    <citation type="submission" date="2014-09" db="EMBL/GenBank/DDBJ databases">
        <title>Alistipes sp. 627, sp. nov., a novel member of the family Rikenellaceae isolated from human faeces.</title>
        <authorList>
            <person name="Shkoporov A.N."/>
            <person name="Chaplin A.V."/>
            <person name="Motuzova O.V."/>
            <person name="Kafarskaia L.I."/>
            <person name="Khokhlova E.V."/>
            <person name="Efimov B.A."/>
        </authorList>
    </citation>
    <scope>NUCLEOTIDE SEQUENCE [LARGE SCALE GENOMIC DNA]</scope>
    <source>
        <strain evidence="2 3">627</strain>
    </source>
</reference>
<gene>
    <name evidence="2" type="ORF">LG35_05220</name>
</gene>
<keyword evidence="3" id="KW-1185">Reference proteome</keyword>
<evidence type="ECO:0000256" key="1">
    <source>
        <dbReference type="SAM" id="Phobius"/>
    </source>
</evidence>